<keyword evidence="6" id="KW-1185">Reference proteome</keyword>
<dbReference type="HOGENOM" id="CLU_018816_1_2_0"/>
<keyword evidence="2" id="KW-1133">Transmembrane helix</keyword>
<dbReference type="Gene3D" id="2.40.30.170">
    <property type="match status" value="1"/>
</dbReference>
<evidence type="ECO:0000313" key="6">
    <source>
        <dbReference type="Proteomes" id="UP000002366"/>
    </source>
</evidence>
<comment type="similarity">
    <text evidence="1">Belongs to the membrane fusion protein (MFP) (TC 8.A.1) family.</text>
</comment>
<dbReference type="Proteomes" id="UP000002366">
    <property type="component" value="Chromosome"/>
</dbReference>
<proteinExistence type="inferred from homology"/>
<dbReference type="InterPro" id="IPR058637">
    <property type="entry name" value="YknX-like_C"/>
</dbReference>
<organism evidence="5 6">
    <name type="scientific">Aminobacterium colombiense (strain DSM 12261 / ALA-1)</name>
    <dbReference type="NCBI Taxonomy" id="572547"/>
    <lineage>
        <taxon>Bacteria</taxon>
        <taxon>Thermotogati</taxon>
        <taxon>Synergistota</taxon>
        <taxon>Synergistia</taxon>
        <taxon>Synergistales</taxon>
        <taxon>Aminobacteriaceae</taxon>
        <taxon>Aminobacterium</taxon>
    </lineage>
</organism>
<dbReference type="KEGG" id="aco:Amico_0351"/>
<evidence type="ECO:0000259" key="4">
    <source>
        <dbReference type="Pfam" id="PF25989"/>
    </source>
</evidence>
<dbReference type="Gene3D" id="2.40.420.20">
    <property type="match status" value="1"/>
</dbReference>
<dbReference type="PROSITE" id="PS51257">
    <property type="entry name" value="PROKAR_LIPOPROTEIN"/>
    <property type="match status" value="1"/>
</dbReference>
<keyword evidence="2" id="KW-0812">Transmembrane</keyword>
<dbReference type="GO" id="GO:0015562">
    <property type="term" value="F:efflux transmembrane transporter activity"/>
    <property type="evidence" value="ECO:0007669"/>
    <property type="project" value="TreeGrafter"/>
</dbReference>
<evidence type="ECO:0000259" key="3">
    <source>
        <dbReference type="Pfam" id="PF25876"/>
    </source>
</evidence>
<dbReference type="NCBIfam" id="TIGR01730">
    <property type="entry name" value="RND_mfp"/>
    <property type="match status" value="1"/>
</dbReference>
<reference evidence="5 6" key="1">
    <citation type="journal article" date="2010" name="Stand. Genomic Sci.">
        <title>Complete genome sequence of Aminobacterium colombiense type strain (ALA-1).</title>
        <authorList>
            <person name="Chertkov O."/>
            <person name="Sikorski J."/>
            <person name="Brambilla E."/>
            <person name="Lapidus A."/>
            <person name="Copeland A."/>
            <person name="Glavina Del Rio T."/>
            <person name="Nolan M."/>
            <person name="Lucas S."/>
            <person name="Tice H."/>
            <person name="Cheng J.F."/>
            <person name="Han C."/>
            <person name="Detter J.C."/>
            <person name="Bruce D."/>
            <person name="Tapia R."/>
            <person name="Goodwin L."/>
            <person name="Pitluck S."/>
            <person name="Liolios K."/>
            <person name="Ivanova N."/>
            <person name="Mavromatis K."/>
            <person name="Ovchinnikova G."/>
            <person name="Pati A."/>
            <person name="Chen A."/>
            <person name="Palaniappan K."/>
            <person name="Land M."/>
            <person name="Hauser L."/>
            <person name="Chang Y.J."/>
            <person name="Jeffries C.D."/>
            <person name="Spring S."/>
            <person name="Rohde M."/>
            <person name="Goker M."/>
            <person name="Bristow J."/>
            <person name="Eisen J.A."/>
            <person name="Markowitz V."/>
            <person name="Hugenholtz P."/>
            <person name="Kyrpides N.C."/>
            <person name="Klenk H.P."/>
        </authorList>
    </citation>
    <scope>NUCLEOTIDE SEQUENCE [LARGE SCALE GENOMIC DNA]</scope>
    <source>
        <strain evidence="6">DSM 12261 / ALA-1</strain>
    </source>
</reference>
<dbReference type="PANTHER" id="PTHR30469">
    <property type="entry name" value="MULTIDRUG RESISTANCE PROTEIN MDTA"/>
    <property type="match status" value="1"/>
</dbReference>
<dbReference type="RefSeq" id="WP_013047760.1">
    <property type="nucleotide sequence ID" value="NC_014011.1"/>
</dbReference>
<gene>
    <name evidence="5" type="ordered locus">Amico_0351</name>
</gene>
<feature type="transmembrane region" description="Helical" evidence="2">
    <location>
        <begin position="7"/>
        <end position="25"/>
    </location>
</feature>
<dbReference type="eggNOG" id="COG0845">
    <property type="taxonomic scope" value="Bacteria"/>
</dbReference>
<feature type="domain" description="Multidrug resistance protein MdtA-like alpha-helical hairpin" evidence="3">
    <location>
        <begin position="114"/>
        <end position="163"/>
    </location>
</feature>
<dbReference type="Pfam" id="PF25989">
    <property type="entry name" value="YknX_C"/>
    <property type="match status" value="1"/>
</dbReference>
<dbReference type="AlphaFoldDB" id="D5ED62"/>
<dbReference type="Gene3D" id="1.10.287.470">
    <property type="entry name" value="Helix hairpin bin"/>
    <property type="match status" value="1"/>
</dbReference>
<dbReference type="InterPro" id="IPR006143">
    <property type="entry name" value="RND_pump_MFP"/>
</dbReference>
<sequence>MKTRKEVMFLLLVIILLGIGCIFFFSQKREEQKSQTSMKEEIAAAGIPVTSYVVERAYWDYWKTYYGKIKAASEQSITAYVREFVSSVHVDVGDMVIPGDILCELEKVTQTSVLTSQQTEFENARRDLERKKHLYQAGGISKQEVEQAVALLNERKARLQEARTVFQRTAIRSSTKGVVLSKNIHVGEIAEPGMELFRLASLEDLELEVMIASSDALHIDVGVPCRVLYSETVTRGVIKRIDPEAQAETGMYKGVISLERTLNLYPGTFVEVQIRMDSRRNAIVIPDDLLRRERNEAYVFVIIEDKAFRRKINPGKSQDGLLEVRGELDEGEVLVREGVDRVYDGATVVVIQKGQKP</sequence>
<evidence type="ECO:0000256" key="2">
    <source>
        <dbReference type="SAM" id="Phobius"/>
    </source>
</evidence>
<dbReference type="Gene3D" id="2.40.50.100">
    <property type="match status" value="1"/>
</dbReference>
<feature type="domain" description="YknX-like C-terminal permuted SH3-like" evidence="4">
    <location>
        <begin position="282"/>
        <end position="349"/>
    </location>
</feature>
<evidence type="ECO:0000313" key="5">
    <source>
        <dbReference type="EMBL" id="ADE56494.1"/>
    </source>
</evidence>
<dbReference type="SUPFAM" id="SSF111369">
    <property type="entry name" value="HlyD-like secretion proteins"/>
    <property type="match status" value="1"/>
</dbReference>
<dbReference type="Pfam" id="PF25876">
    <property type="entry name" value="HH_MFP_RND"/>
    <property type="match status" value="1"/>
</dbReference>
<protein>
    <submittedName>
        <fullName evidence="5">Efflux transporter, RND family, MFP subunit</fullName>
    </submittedName>
</protein>
<dbReference type="GO" id="GO:1990281">
    <property type="term" value="C:efflux pump complex"/>
    <property type="evidence" value="ECO:0007669"/>
    <property type="project" value="TreeGrafter"/>
</dbReference>
<accession>D5ED62</accession>
<dbReference type="InterPro" id="IPR058624">
    <property type="entry name" value="MdtA-like_HH"/>
</dbReference>
<keyword evidence="2" id="KW-0472">Membrane</keyword>
<evidence type="ECO:0000256" key="1">
    <source>
        <dbReference type="ARBA" id="ARBA00009477"/>
    </source>
</evidence>
<dbReference type="OrthoDB" id="4631at2"/>
<name>D5ED62_AMICL</name>
<dbReference type="EMBL" id="CP001997">
    <property type="protein sequence ID" value="ADE56494.1"/>
    <property type="molecule type" value="Genomic_DNA"/>
</dbReference>
<dbReference type="PANTHER" id="PTHR30469:SF15">
    <property type="entry name" value="HLYD FAMILY OF SECRETION PROTEINS"/>
    <property type="match status" value="1"/>
</dbReference>
<dbReference type="STRING" id="572547.Amico_0351"/>